<dbReference type="EMBL" id="CP018154">
    <property type="protein sequence ID" value="APG61640.1"/>
    <property type="molecule type" value="Genomic_DNA"/>
</dbReference>
<accession>A0A1L3J950</accession>
<dbReference type="KEGG" id="sphl:LPB140_00945"/>
<organism evidence="2 3">
    <name type="scientific">Sphingorhabdus lutea</name>
    <dbReference type="NCBI Taxonomy" id="1913578"/>
    <lineage>
        <taxon>Bacteria</taxon>
        <taxon>Pseudomonadati</taxon>
        <taxon>Pseudomonadota</taxon>
        <taxon>Alphaproteobacteria</taxon>
        <taxon>Sphingomonadales</taxon>
        <taxon>Sphingomonadaceae</taxon>
        <taxon>Sphingorhabdus</taxon>
    </lineage>
</organism>
<dbReference type="Proteomes" id="UP000242561">
    <property type="component" value="Chromosome"/>
</dbReference>
<dbReference type="PROSITE" id="PS51819">
    <property type="entry name" value="VOC"/>
    <property type="match status" value="1"/>
</dbReference>
<evidence type="ECO:0000313" key="2">
    <source>
        <dbReference type="EMBL" id="APG61640.1"/>
    </source>
</evidence>
<dbReference type="InterPro" id="IPR004360">
    <property type="entry name" value="Glyas_Fos-R_dOase_dom"/>
</dbReference>
<evidence type="ECO:0000259" key="1">
    <source>
        <dbReference type="PROSITE" id="PS51819"/>
    </source>
</evidence>
<dbReference type="Gene3D" id="3.10.180.10">
    <property type="entry name" value="2,3-Dihydroxybiphenyl 1,2-Dioxygenase, domain 1"/>
    <property type="match status" value="2"/>
</dbReference>
<keyword evidence="3" id="KW-1185">Reference proteome</keyword>
<dbReference type="InterPro" id="IPR029068">
    <property type="entry name" value="Glyas_Bleomycin-R_OHBP_Dase"/>
</dbReference>
<name>A0A1L3J950_9SPHN</name>
<sequence>MESAVLNDSNQPQCTHIKSGFQEIILTTRNPQIWIKFLTTQAGWELKSTAKMGDELNLWELPNSAKGTAYLLSNKGEDKGYIRLVHLDKVRQEQIRSDDRPWDIGGIFDMNMRVKNLYALREKMIADGWIGESPPIQYVFGPFEVIEWIARGPDGVRIAMIERIKPNLEGWPNLVKMSRVFNSTSIVKDMDKSRQFYENILCMKPYLLSNKPSDSEGPNVLGLPHNMATKISRNVAILHPQGTNDGSIELLQFEGAEGSDFSKQAKPYNFGLSAYRFAVDDIAVSHNFLMQNYMVTSQIININIAPYGRVRIFGFFTPDGIWIELFEIMAQQ</sequence>
<dbReference type="CDD" id="cd06587">
    <property type="entry name" value="VOC"/>
    <property type="match status" value="1"/>
</dbReference>
<dbReference type="AlphaFoldDB" id="A0A1L3J950"/>
<evidence type="ECO:0000313" key="3">
    <source>
        <dbReference type="Proteomes" id="UP000242561"/>
    </source>
</evidence>
<feature type="domain" description="VOC" evidence="1">
    <location>
        <begin position="20"/>
        <end position="163"/>
    </location>
</feature>
<dbReference type="SUPFAM" id="SSF54593">
    <property type="entry name" value="Glyoxalase/Bleomycin resistance protein/Dihydroxybiphenyl dioxygenase"/>
    <property type="match status" value="2"/>
</dbReference>
<reference evidence="2 3" key="1">
    <citation type="submission" date="2016-11" db="EMBL/GenBank/DDBJ databases">
        <title>Sphingorhabdus sp. LPB0140, isolated from marine environment.</title>
        <authorList>
            <person name="Kim E."/>
            <person name="Yi H."/>
        </authorList>
    </citation>
    <scope>NUCLEOTIDE SEQUENCE [LARGE SCALE GENOMIC DNA]</scope>
    <source>
        <strain evidence="2 3">LPB0140</strain>
    </source>
</reference>
<dbReference type="InterPro" id="IPR037523">
    <property type="entry name" value="VOC_core"/>
</dbReference>
<dbReference type="STRING" id="1913578.LPB140_00945"/>
<dbReference type="Pfam" id="PF00903">
    <property type="entry name" value="Glyoxalase"/>
    <property type="match status" value="1"/>
</dbReference>
<proteinExistence type="predicted"/>
<protein>
    <recommendedName>
        <fullName evidence="1">VOC domain-containing protein</fullName>
    </recommendedName>
</protein>
<gene>
    <name evidence="2" type="ORF">LPB140_00945</name>
</gene>